<evidence type="ECO:0000256" key="3">
    <source>
        <dbReference type="ARBA" id="ARBA00023125"/>
    </source>
</evidence>
<gene>
    <name evidence="8" type="ORF">EDD30_6302</name>
</gene>
<accession>A0A3N1GSV2</accession>
<dbReference type="PROSITE" id="PS50043">
    <property type="entry name" value="HTH_LUXR_2"/>
    <property type="match status" value="1"/>
</dbReference>
<proteinExistence type="predicted"/>
<dbReference type="Pfam" id="PF00196">
    <property type="entry name" value="GerE"/>
    <property type="match status" value="1"/>
</dbReference>
<protein>
    <submittedName>
        <fullName evidence="8">DNA-binding NarL/FixJ family response regulator</fullName>
    </submittedName>
</protein>
<name>A0A3N1GSV2_9ACTN</name>
<dbReference type="PROSITE" id="PS00622">
    <property type="entry name" value="HTH_LUXR_1"/>
    <property type="match status" value="1"/>
</dbReference>
<dbReference type="SUPFAM" id="SSF52172">
    <property type="entry name" value="CheY-like"/>
    <property type="match status" value="1"/>
</dbReference>
<keyword evidence="4" id="KW-0804">Transcription</keyword>
<dbReference type="InterPro" id="IPR000792">
    <property type="entry name" value="Tscrpt_reg_LuxR_C"/>
</dbReference>
<feature type="domain" description="HTH luxR-type" evidence="6">
    <location>
        <begin position="144"/>
        <end position="207"/>
    </location>
</feature>
<dbReference type="CDD" id="cd06170">
    <property type="entry name" value="LuxR_C_like"/>
    <property type="match status" value="1"/>
</dbReference>
<dbReference type="Gene3D" id="3.40.50.2300">
    <property type="match status" value="1"/>
</dbReference>
<comment type="caution">
    <text evidence="8">The sequence shown here is derived from an EMBL/GenBank/DDBJ whole genome shotgun (WGS) entry which is preliminary data.</text>
</comment>
<dbReference type="EMBL" id="RJKL01000001">
    <property type="protein sequence ID" value="ROP33330.1"/>
    <property type="molecule type" value="Genomic_DNA"/>
</dbReference>
<reference evidence="8 9" key="1">
    <citation type="submission" date="2018-11" db="EMBL/GenBank/DDBJ databases">
        <title>Sequencing the genomes of 1000 actinobacteria strains.</title>
        <authorList>
            <person name="Klenk H.-P."/>
        </authorList>
    </citation>
    <scope>NUCLEOTIDE SEQUENCE [LARGE SCALE GENOMIC DNA]</scope>
    <source>
        <strain evidence="8 9">DSM 43634</strain>
    </source>
</reference>
<dbReference type="Proteomes" id="UP000271683">
    <property type="component" value="Unassembled WGS sequence"/>
</dbReference>
<evidence type="ECO:0000313" key="9">
    <source>
        <dbReference type="Proteomes" id="UP000271683"/>
    </source>
</evidence>
<dbReference type="GO" id="GO:0006355">
    <property type="term" value="P:regulation of DNA-templated transcription"/>
    <property type="evidence" value="ECO:0007669"/>
    <property type="project" value="InterPro"/>
</dbReference>
<dbReference type="InterPro" id="IPR058245">
    <property type="entry name" value="NreC/VraR/RcsB-like_REC"/>
</dbReference>
<dbReference type="AlphaFoldDB" id="A0A3N1GSV2"/>
<evidence type="ECO:0000256" key="2">
    <source>
        <dbReference type="ARBA" id="ARBA00023015"/>
    </source>
</evidence>
<dbReference type="SUPFAM" id="SSF46894">
    <property type="entry name" value="C-terminal effector domain of the bipartite response regulators"/>
    <property type="match status" value="1"/>
</dbReference>
<evidence type="ECO:0000259" key="7">
    <source>
        <dbReference type="PROSITE" id="PS50110"/>
    </source>
</evidence>
<evidence type="ECO:0000259" key="6">
    <source>
        <dbReference type="PROSITE" id="PS50043"/>
    </source>
</evidence>
<dbReference type="Pfam" id="PF00072">
    <property type="entry name" value="Response_reg"/>
    <property type="match status" value="1"/>
</dbReference>
<keyword evidence="3 8" id="KW-0238">DNA-binding</keyword>
<sequence length="269" mass="28789">MRVVIAEDNPLLREGIVLLLGEHDIDVVAAVADADALLDAVAAERPDAAVVDVRMPPSHTDEGLRAALTIRSAYPEIGVLVFSQWVETSYARRLLAEHAGHVGYLLKDRIVSTGEFVEALRRVAAGGTALDPEVVRQLLAAPSVDAGLARLSTREREILGLLAEGRSNVAIADALHLAERSVEKHVTAIFTKLDLPPRPYGSPARPGRPPVPALIITRRGQTVSSRGPRPLCVTVPTDHRIIEGAQCQPTCPAVPHSGWAPPRRPSPPA</sequence>
<evidence type="ECO:0000313" key="8">
    <source>
        <dbReference type="EMBL" id="ROP33330.1"/>
    </source>
</evidence>
<keyword evidence="2" id="KW-0805">Transcription regulation</keyword>
<dbReference type="InterPro" id="IPR039420">
    <property type="entry name" value="WalR-like"/>
</dbReference>
<dbReference type="GO" id="GO:0000160">
    <property type="term" value="P:phosphorelay signal transduction system"/>
    <property type="evidence" value="ECO:0007669"/>
    <property type="project" value="InterPro"/>
</dbReference>
<feature type="modified residue" description="4-aspartylphosphate" evidence="5">
    <location>
        <position position="52"/>
    </location>
</feature>
<feature type="domain" description="Response regulatory" evidence="7">
    <location>
        <begin position="2"/>
        <end position="122"/>
    </location>
</feature>
<dbReference type="GO" id="GO:0003677">
    <property type="term" value="F:DNA binding"/>
    <property type="evidence" value="ECO:0007669"/>
    <property type="project" value="UniProtKB-KW"/>
</dbReference>
<dbReference type="PANTHER" id="PTHR43214">
    <property type="entry name" value="TWO-COMPONENT RESPONSE REGULATOR"/>
    <property type="match status" value="1"/>
</dbReference>
<dbReference type="InterPro" id="IPR001789">
    <property type="entry name" value="Sig_transdc_resp-reg_receiver"/>
</dbReference>
<evidence type="ECO:0000256" key="4">
    <source>
        <dbReference type="ARBA" id="ARBA00023163"/>
    </source>
</evidence>
<dbReference type="PRINTS" id="PR00038">
    <property type="entry name" value="HTHLUXR"/>
</dbReference>
<organism evidence="8 9">
    <name type="scientific">Couchioplanes caeruleus</name>
    <dbReference type="NCBI Taxonomy" id="56438"/>
    <lineage>
        <taxon>Bacteria</taxon>
        <taxon>Bacillati</taxon>
        <taxon>Actinomycetota</taxon>
        <taxon>Actinomycetes</taxon>
        <taxon>Micromonosporales</taxon>
        <taxon>Micromonosporaceae</taxon>
        <taxon>Couchioplanes</taxon>
    </lineage>
</organism>
<dbReference type="InterPro" id="IPR016032">
    <property type="entry name" value="Sig_transdc_resp-reg_C-effctor"/>
</dbReference>
<evidence type="ECO:0000256" key="1">
    <source>
        <dbReference type="ARBA" id="ARBA00022553"/>
    </source>
</evidence>
<dbReference type="SMART" id="SM00448">
    <property type="entry name" value="REC"/>
    <property type="match status" value="1"/>
</dbReference>
<dbReference type="PANTHER" id="PTHR43214:SF24">
    <property type="entry name" value="TRANSCRIPTIONAL REGULATORY PROTEIN NARL-RELATED"/>
    <property type="match status" value="1"/>
</dbReference>
<dbReference type="InterPro" id="IPR011006">
    <property type="entry name" value="CheY-like_superfamily"/>
</dbReference>
<dbReference type="SMART" id="SM00421">
    <property type="entry name" value="HTH_LUXR"/>
    <property type="match status" value="1"/>
</dbReference>
<evidence type="ECO:0000256" key="5">
    <source>
        <dbReference type="PROSITE-ProRule" id="PRU00169"/>
    </source>
</evidence>
<keyword evidence="1 5" id="KW-0597">Phosphoprotein</keyword>
<dbReference type="PROSITE" id="PS50110">
    <property type="entry name" value="RESPONSE_REGULATORY"/>
    <property type="match status" value="1"/>
</dbReference>
<dbReference type="CDD" id="cd17535">
    <property type="entry name" value="REC_NarL-like"/>
    <property type="match status" value="1"/>
</dbReference>